<proteinExistence type="predicted"/>
<evidence type="ECO:0000313" key="5">
    <source>
        <dbReference type="Proteomes" id="UP001489004"/>
    </source>
</evidence>
<organism evidence="4 5">
    <name type="scientific">[Myrmecia] bisecta</name>
    <dbReference type="NCBI Taxonomy" id="41462"/>
    <lineage>
        <taxon>Eukaryota</taxon>
        <taxon>Viridiplantae</taxon>
        <taxon>Chlorophyta</taxon>
        <taxon>core chlorophytes</taxon>
        <taxon>Trebouxiophyceae</taxon>
        <taxon>Trebouxiales</taxon>
        <taxon>Trebouxiaceae</taxon>
        <taxon>Myrmecia</taxon>
    </lineage>
</organism>
<dbReference type="PRINTS" id="PR00069">
    <property type="entry name" value="ALDKETRDTASE"/>
</dbReference>
<feature type="region of interest" description="Disordered" evidence="2">
    <location>
        <begin position="29"/>
        <end position="59"/>
    </location>
</feature>
<accession>A0AAW1PHD1</accession>
<keyword evidence="5" id="KW-1185">Reference proteome</keyword>
<dbReference type="PANTHER" id="PTHR11732">
    <property type="entry name" value="ALDO/KETO REDUCTASE"/>
    <property type="match status" value="1"/>
</dbReference>
<dbReference type="EMBL" id="JALJOR010000012">
    <property type="protein sequence ID" value="KAK9807578.1"/>
    <property type="molecule type" value="Genomic_DNA"/>
</dbReference>
<gene>
    <name evidence="4" type="ORF">WJX72_003232</name>
</gene>
<dbReference type="SUPFAM" id="SSF51430">
    <property type="entry name" value="NAD(P)-linked oxidoreductase"/>
    <property type="match status" value="1"/>
</dbReference>
<dbReference type="InterPro" id="IPR036812">
    <property type="entry name" value="NAD(P)_OxRdtase_dom_sf"/>
</dbReference>
<dbReference type="Pfam" id="PF00248">
    <property type="entry name" value="Aldo_ket_red"/>
    <property type="match status" value="1"/>
</dbReference>
<feature type="domain" description="NADP-dependent oxidoreductase" evidence="3">
    <location>
        <begin position="102"/>
        <end position="348"/>
    </location>
</feature>
<dbReference type="GO" id="GO:0016616">
    <property type="term" value="F:oxidoreductase activity, acting on the CH-OH group of donors, NAD or NADP as acceptor"/>
    <property type="evidence" value="ECO:0007669"/>
    <property type="project" value="UniProtKB-ARBA"/>
</dbReference>
<protein>
    <recommendedName>
        <fullName evidence="3">NADP-dependent oxidoreductase domain-containing protein</fullName>
    </recommendedName>
</protein>
<name>A0AAW1PHD1_9CHLO</name>
<evidence type="ECO:0000256" key="1">
    <source>
        <dbReference type="ARBA" id="ARBA00023002"/>
    </source>
</evidence>
<dbReference type="InterPro" id="IPR020471">
    <property type="entry name" value="AKR"/>
</dbReference>
<evidence type="ECO:0000259" key="3">
    <source>
        <dbReference type="Pfam" id="PF00248"/>
    </source>
</evidence>
<comment type="caution">
    <text evidence="4">The sequence shown here is derived from an EMBL/GenBank/DDBJ whole genome shotgun (WGS) entry which is preliminary data.</text>
</comment>
<dbReference type="PROSITE" id="PS00798">
    <property type="entry name" value="ALDOKETO_REDUCTASE_1"/>
    <property type="match status" value="1"/>
</dbReference>
<dbReference type="AlphaFoldDB" id="A0AAW1PHD1"/>
<dbReference type="PROSITE" id="PS00062">
    <property type="entry name" value="ALDOKETO_REDUCTASE_2"/>
    <property type="match status" value="1"/>
</dbReference>
<evidence type="ECO:0000256" key="2">
    <source>
        <dbReference type="SAM" id="MobiDB-lite"/>
    </source>
</evidence>
<dbReference type="InterPro" id="IPR018170">
    <property type="entry name" value="Aldo/ket_reductase_CS"/>
</dbReference>
<dbReference type="InterPro" id="IPR023210">
    <property type="entry name" value="NADP_OxRdtase_dom"/>
</dbReference>
<dbReference type="Proteomes" id="UP001489004">
    <property type="component" value="Unassembled WGS sequence"/>
</dbReference>
<sequence length="368" mass="39852">MASDGSQAVEWHGQAFPYLMHKPQPAVAVTRAGSPPGAVSAETSSTAKGVWDGPAPRGAATRAQAERTQAAYTTEALPQEDHVCLPGGAKLPLLGFGTYKVTSSDVLREALAAGYRHFDCASVYGNEATVGEGLQEYTASRRDELFVTSKVWNDAHRPEAVKASCHKSIVDLRCAYLDLYLIHWPVAWVPGSDNEPDTEVTLQQTWQALEELVDEGLVRHIGVSNFSLAQVEALVAGARIKPVVNQVELHPLLAQRKLVGGCLRKGVKCVAYSPLGHSAPVLLTHPEVVAIAEETGKTPAQVALKWNVQRGVPVIPRSQTPKNIKSNIEGMFDWQLSPAQKARLDALDSNTRTVKPITDQFDWNCATL</sequence>
<dbReference type="Gene3D" id="3.20.20.100">
    <property type="entry name" value="NADP-dependent oxidoreductase domain"/>
    <property type="match status" value="1"/>
</dbReference>
<reference evidence="4 5" key="1">
    <citation type="journal article" date="2024" name="Nat. Commun.">
        <title>Phylogenomics reveals the evolutionary origins of lichenization in chlorophyte algae.</title>
        <authorList>
            <person name="Puginier C."/>
            <person name="Libourel C."/>
            <person name="Otte J."/>
            <person name="Skaloud P."/>
            <person name="Haon M."/>
            <person name="Grisel S."/>
            <person name="Petersen M."/>
            <person name="Berrin J.G."/>
            <person name="Delaux P.M."/>
            <person name="Dal Grande F."/>
            <person name="Keller J."/>
        </authorList>
    </citation>
    <scope>NUCLEOTIDE SEQUENCE [LARGE SCALE GENOMIC DNA]</scope>
    <source>
        <strain evidence="4 5">SAG 2043</strain>
    </source>
</reference>
<keyword evidence="1" id="KW-0560">Oxidoreductase</keyword>
<dbReference type="CDD" id="cd19071">
    <property type="entry name" value="AKR_AKR1-5-like"/>
    <property type="match status" value="1"/>
</dbReference>
<evidence type="ECO:0000313" key="4">
    <source>
        <dbReference type="EMBL" id="KAK9807578.1"/>
    </source>
</evidence>
<dbReference type="FunFam" id="3.20.20.100:FF:000002">
    <property type="entry name" value="2,5-diketo-D-gluconic acid reductase A"/>
    <property type="match status" value="1"/>
</dbReference>